<gene>
    <name evidence="5" type="ordered locus">Caul_5452</name>
</gene>
<feature type="region of interest" description="Disordered" evidence="2">
    <location>
        <begin position="381"/>
        <end position="403"/>
    </location>
</feature>
<dbReference type="InterPro" id="IPR012337">
    <property type="entry name" value="RNaseH-like_sf"/>
</dbReference>
<dbReference type="SUPFAM" id="SSF53098">
    <property type="entry name" value="Ribonuclease H-like"/>
    <property type="match status" value="1"/>
</dbReference>
<dbReference type="PANTHER" id="PTHR35004">
    <property type="entry name" value="TRANSPOSASE RV3428C-RELATED"/>
    <property type="match status" value="1"/>
</dbReference>
<geneLocation type="plasmid" evidence="5">
    <name>pCAUL02</name>
</geneLocation>
<dbReference type="InterPro" id="IPR036397">
    <property type="entry name" value="RNaseH_sf"/>
</dbReference>
<dbReference type="InterPro" id="IPR001584">
    <property type="entry name" value="Integrase_cat-core"/>
</dbReference>
<dbReference type="NCBIfam" id="NF033546">
    <property type="entry name" value="transpos_IS21"/>
    <property type="match status" value="1"/>
</dbReference>
<feature type="domain" description="HTH IS408-type" evidence="3">
    <location>
        <begin position="11"/>
        <end position="92"/>
    </location>
</feature>
<dbReference type="KEGG" id="cak:Caul_5452"/>
<evidence type="ECO:0000259" key="3">
    <source>
        <dbReference type="PROSITE" id="PS50532"/>
    </source>
</evidence>
<evidence type="ECO:0000259" key="4">
    <source>
        <dbReference type="PROSITE" id="PS50994"/>
    </source>
</evidence>
<sequence>MPTERLSMRRIRDLLRLKFENGLSSRLIATSLGISKGSVGDYLQRAQVAGLSWPLPEDMTDTALERRLYPGPPKGSIVPRSEPNWAHVDQELRRTGVTRSLLWQEYRADHPDGYGYAWFCQHYDAWKRRVSPTMRQSHAAGEKVFVDFAGDTIDVIDPLTGVAQAMKLFVAALGASSYVYCEARPSEGLADWIGCHVGMFAFFGGVTAIIVCDNLKAAVTNPDRYDPGINRTYQDMARHYGTTVMPARPYKPRDKAKVEQSVLLVERWVLARLRNRRFFSLAELNLAIVDLVGELNARVMRAYGASRAELFATVDAPALKALPAAPYAFAIWKRCRVAPDYHVEVEGCWYSVPYRLIRELVDVRIADRTVEAFHKGERVASHAKSPGRRGHTTIADHMPSAHRRHASWTPARIMAVAERVGPATAALTLNPSATAISVAEPTSTDPSIWRSHACTPHP</sequence>
<evidence type="ECO:0000256" key="1">
    <source>
        <dbReference type="ARBA" id="ARBA00009277"/>
    </source>
</evidence>
<comment type="similarity">
    <text evidence="1">Belongs to the transposase IS21/IS408/IS1162 family.</text>
</comment>
<evidence type="ECO:0000313" key="5">
    <source>
        <dbReference type="EMBL" id="ABZ74566.1"/>
    </source>
</evidence>
<organism evidence="5">
    <name type="scientific">Caulobacter sp. (strain K31)</name>
    <dbReference type="NCBI Taxonomy" id="366602"/>
    <lineage>
        <taxon>Bacteria</taxon>
        <taxon>Pseudomonadati</taxon>
        <taxon>Pseudomonadota</taxon>
        <taxon>Alphaproteobacteria</taxon>
        <taxon>Caulobacterales</taxon>
        <taxon>Caulobacteraceae</taxon>
        <taxon>Caulobacter</taxon>
    </lineage>
</organism>
<dbReference type="Gene3D" id="3.30.420.10">
    <property type="entry name" value="Ribonuclease H-like superfamily/Ribonuclease H"/>
    <property type="match status" value="1"/>
</dbReference>
<dbReference type="InterPro" id="IPR054353">
    <property type="entry name" value="IstA-like_C"/>
</dbReference>
<dbReference type="PROSITE" id="PS50532">
    <property type="entry name" value="HTH_IS408"/>
    <property type="match status" value="1"/>
</dbReference>
<dbReference type="eggNOG" id="COG4584">
    <property type="taxonomic scope" value="Bacteria"/>
</dbReference>
<dbReference type="Pfam" id="PF00665">
    <property type="entry name" value="rve"/>
    <property type="match status" value="1"/>
</dbReference>
<dbReference type="GO" id="GO:0015074">
    <property type="term" value="P:DNA integration"/>
    <property type="evidence" value="ECO:0007669"/>
    <property type="project" value="InterPro"/>
</dbReference>
<dbReference type="EMBL" id="CP000929">
    <property type="protein sequence ID" value="ABZ74566.1"/>
    <property type="molecule type" value="Genomic_DNA"/>
</dbReference>
<name>B0TA17_CAUSK</name>
<dbReference type="GO" id="GO:0003676">
    <property type="term" value="F:nucleic acid binding"/>
    <property type="evidence" value="ECO:0007669"/>
    <property type="project" value="InterPro"/>
</dbReference>
<dbReference type="AlphaFoldDB" id="B0TA17"/>
<keyword evidence="5" id="KW-0614">Plasmid</keyword>
<dbReference type="HOGENOM" id="CLU_020626_11_0_5"/>
<feature type="domain" description="Integrase catalytic" evidence="4">
    <location>
        <begin position="128"/>
        <end position="315"/>
    </location>
</feature>
<dbReference type="PANTHER" id="PTHR35004:SF8">
    <property type="entry name" value="TRANSPOSASE RV3428C-RELATED"/>
    <property type="match status" value="1"/>
</dbReference>
<dbReference type="Pfam" id="PF22483">
    <property type="entry name" value="Mu-transpos_C_2"/>
    <property type="match status" value="1"/>
</dbReference>
<protein>
    <submittedName>
        <fullName evidence="5">Integrase catalytic region</fullName>
    </submittedName>
</protein>
<proteinExistence type="inferred from homology"/>
<dbReference type="InterPro" id="IPR017895">
    <property type="entry name" value="HTH_IS408/IS1162_type"/>
</dbReference>
<evidence type="ECO:0000256" key="2">
    <source>
        <dbReference type="SAM" id="MobiDB-lite"/>
    </source>
</evidence>
<reference evidence="5" key="1">
    <citation type="submission" date="2008-01" db="EMBL/GenBank/DDBJ databases">
        <title>Complete sequence of plasmid2 pCAUL02 of Caulobacter sp. K31.</title>
        <authorList>
            <consortium name="US DOE Joint Genome Institute"/>
            <person name="Copeland A."/>
            <person name="Lucas S."/>
            <person name="Lapidus A."/>
            <person name="Barry K."/>
            <person name="Glavina del Rio T."/>
            <person name="Dalin E."/>
            <person name="Tice H."/>
            <person name="Pitluck S."/>
            <person name="Bruce D."/>
            <person name="Goodwin L."/>
            <person name="Thompson L.S."/>
            <person name="Brettin T."/>
            <person name="Detter J.C."/>
            <person name="Han C."/>
            <person name="Schmutz J."/>
            <person name="Larimer F."/>
            <person name="Land M."/>
            <person name="Hauser L."/>
            <person name="Kyrpides N."/>
            <person name="Kim E."/>
            <person name="Stephens C."/>
            <person name="Richardson P."/>
        </authorList>
    </citation>
    <scope>NUCLEOTIDE SEQUENCE [LARGE SCALE GENOMIC DNA]</scope>
    <source>
        <strain evidence="5">K31</strain>
        <plasmid evidence="5">pCAUL02</plasmid>
    </source>
</reference>
<accession>B0TA17</accession>
<dbReference type="PROSITE" id="PS50994">
    <property type="entry name" value="INTEGRASE"/>
    <property type="match status" value="1"/>
</dbReference>